<comment type="function">
    <text evidence="2">Ferredoxins are iron-sulfur proteins that transfer electrons in a wide variety of metabolic reactions.</text>
</comment>
<gene>
    <name evidence="9" type="ORF">AWH56_000670</name>
    <name evidence="8" type="ORF">AWH56_12635</name>
</gene>
<dbReference type="OrthoDB" id="9798098at2"/>
<dbReference type="KEGG" id="aia:AWH56_000670"/>
<dbReference type="EMBL" id="LQXD01000109">
    <property type="protein sequence ID" value="OIJ15056.1"/>
    <property type="molecule type" value="Genomic_DNA"/>
</dbReference>
<proteinExistence type="predicted"/>
<dbReference type="PANTHER" id="PTHR24960">
    <property type="entry name" value="PHOTOSYSTEM I IRON-SULFUR CENTER-RELATED"/>
    <property type="match status" value="1"/>
</dbReference>
<dbReference type="InterPro" id="IPR017896">
    <property type="entry name" value="4Fe4S_Fe-S-bd"/>
</dbReference>
<dbReference type="InterPro" id="IPR050157">
    <property type="entry name" value="PSI_iron-sulfur_center"/>
</dbReference>
<dbReference type="AlphaFoldDB" id="A0A1S2LRN9"/>
<evidence type="ECO:0000256" key="4">
    <source>
        <dbReference type="ARBA" id="ARBA00022723"/>
    </source>
</evidence>
<accession>A0A1S2LRN9</accession>
<evidence type="ECO:0000256" key="6">
    <source>
        <dbReference type="ARBA" id="ARBA00023014"/>
    </source>
</evidence>
<evidence type="ECO:0000256" key="5">
    <source>
        <dbReference type="ARBA" id="ARBA00023004"/>
    </source>
</evidence>
<reference evidence="9 10" key="2">
    <citation type="journal article" date="2017" name="Genome Announc.">
        <title>Draft Genome Sequences of Four Alkaliphilic Bacteria Belonging to the Anaerobacillus Genus.</title>
        <authorList>
            <person name="Bassil N.M."/>
            <person name="Lloyd J.R."/>
        </authorList>
    </citation>
    <scope>NUCLEOTIDE SEQUENCE [LARGE SCALE GENOMIC DNA]</scope>
    <source>
        <strain evidence="9 10">NB2006</strain>
    </source>
</reference>
<dbReference type="PANTHER" id="PTHR24960:SF79">
    <property type="entry name" value="PHOTOSYSTEM I IRON-SULFUR CENTER"/>
    <property type="match status" value="1"/>
</dbReference>
<dbReference type="Pfam" id="PF12838">
    <property type="entry name" value="Fer4_7"/>
    <property type="match status" value="1"/>
</dbReference>
<protein>
    <submittedName>
        <fullName evidence="9">4Fe-4S dicluster domain-containing protein</fullName>
    </submittedName>
</protein>
<evidence type="ECO:0000256" key="3">
    <source>
        <dbReference type="ARBA" id="ARBA00022485"/>
    </source>
</evidence>
<reference evidence="9" key="4">
    <citation type="submission" date="2020-10" db="EMBL/GenBank/DDBJ databases">
        <authorList>
            <person name="Bassil N.M."/>
            <person name="Lloyd J.R."/>
        </authorList>
    </citation>
    <scope>NUCLEOTIDE SEQUENCE</scope>
    <source>
        <strain evidence="9">NB2006</strain>
    </source>
</reference>
<dbReference type="InterPro" id="IPR017900">
    <property type="entry name" value="4Fe4S_Fe_S_CS"/>
</dbReference>
<reference evidence="9 10" key="3">
    <citation type="journal article" date="2019" name="Int. J. Syst. Evol. Microbiol.">
        <title>Anaerobacillus isosaccharinicus sp. nov., an alkaliphilic bacterium which degrades isosaccharinic acid.</title>
        <authorList>
            <person name="Bassil N.M."/>
            <person name="Lloyd J.R."/>
        </authorList>
    </citation>
    <scope>NUCLEOTIDE SEQUENCE [LARGE SCALE GENOMIC DNA]</scope>
    <source>
        <strain evidence="9 10">NB2006</strain>
    </source>
</reference>
<dbReference type="RefSeq" id="WP_071317446.1">
    <property type="nucleotide sequence ID" value="NZ_CP063356.2"/>
</dbReference>
<reference evidence="8 10" key="1">
    <citation type="submission" date="2016-10" db="EMBL/GenBank/DDBJ databases">
        <title>Draft genome sequences of four alkaliphilic bacteria belonging to the Anaerobacillus genus.</title>
        <authorList>
            <person name="Bassil N.M."/>
            <person name="Lloyd J.R."/>
        </authorList>
    </citation>
    <scope>NUCLEOTIDE SEQUENCE [LARGE SCALE GENOMIC DNA]</scope>
    <source>
        <strain evidence="8 10">NB2006</strain>
    </source>
</reference>
<evidence type="ECO:0000313" key="9">
    <source>
        <dbReference type="EMBL" id="QOY36246.1"/>
    </source>
</evidence>
<dbReference type="SUPFAM" id="SSF54862">
    <property type="entry name" value="4Fe-4S ferredoxins"/>
    <property type="match status" value="1"/>
</dbReference>
<feature type="domain" description="4Fe-4S ferredoxin-type" evidence="7">
    <location>
        <begin position="244"/>
        <end position="274"/>
    </location>
</feature>
<keyword evidence="5" id="KW-0408">Iron</keyword>
<keyword evidence="10" id="KW-1185">Reference proteome</keyword>
<keyword evidence="6" id="KW-0411">Iron-sulfur</keyword>
<evidence type="ECO:0000259" key="7">
    <source>
        <dbReference type="PROSITE" id="PS51379"/>
    </source>
</evidence>
<name>A0A1S2LRN9_9BACI</name>
<keyword evidence="3" id="KW-0004">4Fe-4S</keyword>
<dbReference type="Pfam" id="PF00037">
    <property type="entry name" value="Fer4"/>
    <property type="match status" value="1"/>
</dbReference>
<comment type="cofactor">
    <cofactor evidence="1">
        <name>[4Fe-4S] cluster</name>
        <dbReference type="ChEBI" id="CHEBI:49883"/>
    </cofactor>
</comment>
<evidence type="ECO:0000313" key="10">
    <source>
        <dbReference type="Proteomes" id="UP000180175"/>
    </source>
</evidence>
<dbReference type="GO" id="GO:0051539">
    <property type="term" value="F:4 iron, 4 sulfur cluster binding"/>
    <property type="evidence" value="ECO:0007669"/>
    <property type="project" value="UniProtKB-KW"/>
</dbReference>
<dbReference type="Gene3D" id="3.30.70.20">
    <property type="match status" value="2"/>
</dbReference>
<dbReference type="Proteomes" id="UP000180175">
    <property type="component" value="Chromosome"/>
</dbReference>
<evidence type="ECO:0000256" key="2">
    <source>
        <dbReference type="ARBA" id="ARBA00003532"/>
    </source>
</evidence>
<keyword evidence="4" id="KW-0479">Metal-binding</keyword>
<organism evidence="8 10">
    <name type="scientific">Anaerobacillus isosaccharinicus</name>
    <dbReference type="NCBI Taxonomy" id="1532552"/>
    <lineage>
        <taxon>Bacteria</taxon>
        <taxon>Bacillati</taxon>
        <taxon>Bacillota</taxon>
        <taxon>Bacilli</taxon>
        <taxon>Bacillales</taxon>
        <taxon>Bacillaceae</taxon>
        <taxon>Anaerobacillus</taxon>
    </lineage>
</organism>
<dbReference type="GO" id="GO:0046872">
    <property type="term" value="F:metal ion binding"/>
    <property type="evidence" value="ECO:0007669"/>
    <property type="project" value="UniProtKB-KW"/>
</dbReference>
<dbReference type="PROSITE" id="PS51379">
    <property type="entry name" value="4FE4S_FER_2"/>
    <property type="match status" value="2"/>
</dbReference>
<sequence length="323" mass="37615">MWFSLLKKKIGVRNFQGVLFEEYCLNSNRTTPICTTCIELCQPGALFFDNGKLNLDYSKCENCKFCIYHCPTYAIHLETDVIYKYEEKIKRSEVVCFTCDQNIKFEGDITVPCLSILSPELLFVAFVHKKPVQIYLDKNTCKTCKNNWSMKKSISYLQELNYLSNCHVEIINGQYEKMKESPLKRRAIDLFDVITRRLKKQTNLTSCSYNENIGEILNRTYLLEYLKIDQKEQYLSKKLAKALKLVKIEVSDECILCGDCVENCPVGALSITSNTKKEILQFQMMKCIDCEICKNTCLYINRSTETKLNEDLLKRKTLHEKLI</sequence>
<dbReference type="PROSITE" id="PS00198">
    <property type="entry name" value="4FE4S_FER_1"/>
    <property type="match status" value="2"/>
</dbReference>
<feature type="domain" description="4Fe-4S ferredoxin-type" evidence="7">
    <location>
        <begin position="51"/>
        <end position="80"/>
    </location>
</feature>
<evidence type="ECO:0000313" key="8">
    <source>
        <dbReference type="EMBL" id="OIJ15056.1"/>
    </source>
</evidence>
<dbReference type="EMBL" id="CP063356">
    <property type="protein sequence ID" value="QOY36246.1"/>
    <property type="molecule type" value="Genomic_DNA"/>
</dbReference>
<evidence type="ECO:0000256" key="1">
    <source>
        <dbReference type="ARBA" id="ARBA00001966"/>
    </source>
</evidence>